<evidence type="ECO:0000259" key="3">
    <source>
        <dbReference type="Pfam" id="PF25917"/>
    </source>
</evidence>
<evidence type="ECO:0008006" key="7">
    <source>
        <dbReference type="Google" id="ProtNLM"/>
    </source>
</evidence>
<dbReference type="GO" id="GO:1990281">
    <property type="term" value="C:efflux pump complex"/>
    <property type="evidence" value="ECO:0007669"/>
    <property type="project" value="TreeGrafter"/>
</dbReference>
<keyword evidence="2" id="KW-1133">Transmembrane helix</keyword>
<dbReference type="Pfam" id="PF25917">
    <property type="entry name" value="BSH_RND"/>
    <property type="match status" value="1"/>
</dbReference>
<keyword evidence="2" id="KW-0812">Transmembrane</keyword>
<protein>
    <recommendedName>
        <fullName evidence="7">Membrane fusion protein biotin-lipoyl like domain-containing protein</fullName>
    </recommendedName>
</protein>
<comment type="caution">
    <text evidence="5">The sequence shown here is derived from an EMBL/GenBank/DDBJ whole genome shotgun (WGS) entry which is preliminary data.</text>
</comment>
<dbReference type="Gene3D" id="2.40.50.100">
    <property type="match status" value="1"/>
</dbReference>
<dbReference type="Proteomes" id="UP000230179">
    <property type="component" value="Unassembled WGS sequence"/>
</dbReference>
<name>A0A2H0U964_9BACT</name>
<evidence type="ECO:0000256" key="1">
    <source>
        <dbReference type="ARBA" id="ARBA00009477"/>
    </source>
</evidence>
<dbReference type="Gene3D" id="6.20.50.140">
    <property type="match status" value="1"/>
</dbReference>
<dbReference type="EMBL" id="PFBL01000024">
    <property type="protein sequence ID" value="PIR82937.1"/>
    <property type="molecule type" value="Genomic_DNA"/>
</dbReference>
<dbReference type="Gene3D" id="2.40.30.170">
    <property type="match status" value="1"/>
</dbReference>
<feature type="domain" description="Multidrug resistance protein MdtA-like barrel-sandwich hybrid" evidence="3">
    <location>
        <begin position="72"/>
        <end position="332"/>
    </location>
</feature>
<dbReference type="NCBIfam" id="TIGR01730">
    <property type="entry name" value="RND_mfp"/>
    <property type="match status" value="1"/>
</dbReference>
<feature type="transmembrane region" description="Helical" evidence="2">
    <location>
        <begin position="21"/>
        <end position="39"/>
    </location>
</feature>
<proteinExistence type="inferred from homology"/>
<organism evidence="5 6">
    <name type="scientific">Candidatus Kaiserbacteria bacterium CG10_big_fil_rev_8_21_14_0_10_56_12</name>
    <dbReference type="NCBI Taxonomy" id="1974611"/>
    <lineage>
        <taxon>Bacteria</taxon>
        <taxon>Candidatus Kaiseribacteriota</taxon>
    </lineage>
</organism>
<accession>A0A2H0U964</accession>
<dbReference type="GO" id="GO:0015562">
    <property type="term" value="F:efflux transmembrane transporter activity"/>
    <property type="evidence" value="ECO:0007669"/>
    <property type="project" value="TreeGrafter"/>
</dbReference>
<keyword evidence="2" id="KW-0472">Membrane</keyword>
<gene>
    <name evidence="5" type="ORF">COU19_03305</name>
</gene>
<dbReference type="InterPro" id="IPR058625">
    <property type="entry name" value="MdtA-like_BSH"/>
</dbReference>
<evidence type="ECO:0000259" key="4">
    <source>
        <dbReference type="Pfam" id="PF25954"/>
    </source>
</evidence>
<dbReference type="PANTHER" id="PTHR30469:SF33">
    <property type="entry name" value="SLR1207 PROTEIN"/>
    <property type="match status" value="1"/>
</dbReference>
<comment type="similarity">
    <text evidence="1">Belongs to the membrane fusion protein (MFP) (TC 8.A.1) family.</text>
</comment>
<evidence type="ECO:0000256" key="2">
    <source>
        <dbReference type="SAM" id="Phobius"/>
    </source>
</evidence>
<dbReference type="Pfam" id="PF25954">
    <property type="entry name" value="Beta-barrel_RND_2"/>
    <property type="match status" value="1"/>
</dbReference>
<evidence type="ECO:0000313" key="5">
    <source>
        <dbReference type="EMBL" id="PIR82937.1"/>
    </source>
</evidence>
<feature type="domain" description="CusB-like beta-barrel" evidence="4">
    <location>
        <begin position="341"/>
        <end position="415"/>
    </location>
</feature>
<dbReference type="InterPro" id="IPR006143">
    <property type="entry name" value="RND_pump_MFP"/>
</dbReference>
<sequence length="482" mass="50353">MIPTKIAGVCSSVWQMVKAHWVTALVLTIVIIGGLWWYAAAHQKQSYQLVTVTTGPIVQTVSLTGNTEPAQSVSLGFRVSGTIAHVYHGLGDAVVAGETVAVLDTAGLRAALQQAEAAYASAIASRSSTSLSEAEIDARNTYVSAYTTLDIALHSNADLFFGNPTAYGPELLINAPTYNFGEFSRERRKLTLEMDAYHQEMASASTVNPLMLLDKSGTLAQDVSVFLNKLAVAAQMQNSDATSAQLAGLATARSSVDTLLAKISAARDAYRSSSVGATSLADASVQQAAAGVAVAEANLQGTSIVAPISGVINQQDAKVGQLATAATPLVSIISNTGFEVDAGASETDIGMLSIGDSATLTLDAFPNEVFHGKVFYIAPAETNTQGVVSYLVKISLDTTDPRIKSGLTANLEVETDHKDAVLILPQYAIVQEDAGTFVEKLVNGVASTSPVILGIQDQKGNVEILSGVVAGEHVINIGLRKQ</sequence>
<reference evidence="6" key="1">
    <citation type="submission" date="2017-09" db="EMBL/GenBank/DDBJ databases">
        <title>Depth-based differentiation of microbial function through sediment-hosted aquifers and enrichment of novel symbionts in the deep terrestrial subsurface.</title>
        <authorList>
            <person name="Probst A.J."/>
            <person name="Ladd B."/>
            <person name="Jarett J.K."/>
            <person name="Geller-Mcgrath D.E."/>
            <person name="Sieber C.M.K."/>
            <person name="Emerson J.B."/>
            <person name="Anantharaman K."/>
            <person name="Thomas B.C."/>
            <person name="Malmstrom R."/>
            <person name="Stieglmeier M."/>
            <person name="Klingl A."/>
            <person name="Woyke T."/>
            <person name="Ryan C.M."/>
            <person name="Banfield J.F."/>
        </authorList>
    </citation>
    <scope>NUCLEOTIDE SEQUENCE [LARGE SCALE GENOMIC DNA]</scope>
</reference>
<dbReference type="SUPFAM" id="SSF111369">
    <property type="entry name" value="HlyD-like secretion proteins"/>
    <property type="match status" value="2"/>
</dbReference>
<dbReference type="Gene3D" id="1.10.287.470">
    <property type="entry name" value="Helix hairpin bin"/>
    <property type="match status" value="1"/>
</dbReference>
<evidence type="ECO:0000313" key="6">
    <source>
        <dbReference type="Proteomes" id="UP000230179"/>
    </source>
</evidence>
<dbReference type="AlphaFoldDB" id="A0A2H0U964"/>
<dbReference type="PANTHER" id="PTHR30469">
    <property type="entry name" value="MULTIDRUG RESISTANCE PROTEIN MDTA"/>
    <property type="match status" value="1"/>
</dbReference>
<dbReference type="InterPro" id="IPR058792">
    <property type="entry name" value="Beta-barrel_RND_2"/>
</dbReference>